<dbReference type="AlphaFoldDB" id="A0A843YMC1"/>
<dbReference type="NCBIfam" id="TIGR00843">
    <property type="entry name" value="benE"/>
    <property type="match status" value="1"/>
</dbReference>
<dbReference type="Pfam" id="PF03594">
    <property type="entry name" value="BenE"/>
    <property type="match status" value="1"/>
</dbReference>
<feature type="transmembrane region" description="Helical" evidence="1">
    <location>
        <begin position="112"/>
        <end position="131"/>
    </location>
</feature>
<sequence>MLAAITHTTLTLVTAERKEPSMPLKLSHIAAGAIAVLVGYTSSVAIIFQAIDAVGATPAQAASWMMALGVGMGVTCLILSLRFKMPILTAWSTPGAALIAVGMDGLTMNEAIGAFIVSAVLITLTGVTGWFEKFAKLIPDTLANALLAGILFDFGLAAFTSLGADTALVCVMGACFIAGRLYFPRYTVPASFAVGCLFAGLTGSFGAYADLDLSLATPQFVSPTFSVQAIIGLGLPLYIVTMCSQNMPGVVTLRSAGYPPPVSASLTVTGFASLVLAPFGGFALNFAAITAAICAGPEADDDPETRYLASVMAGIFYCLVGLGGAAVISLFLIAPPALVATIAGLALLSTIGNSLSHALQDAKAREPALITFMITVSGISFWGIGAAFWALVIGVAVSHILNRPNQTQQK</sequence>
<dbReference type="GO" id="GO:0005886">
    <property type="term" value="C:plasma membrane"/>
    <property type="evidence" value="ECO:0007669"/>
    <property type="project" value="TreeGrafter"/>
</dbReference>
<feature type="transmembrane region" description="Helical" evidence="1">
    <location>
        <begin position="220"/>
        <end position="241"/>
    </location>
</feature>
<feature type="transmembrane region" description="Helical" evidence="1">
    <location>
        <begin position="166"/>
        <end position="183"/>
    </location>
</feature>
<dbReference type="EMBL" id="WIBF01000014">
    <property type="protein sequence ID" value="MQQ10382.1"/>
    <property type="molecule type" value="Genomic_DNA"/>
</dbReference>
<feature type="transmembrane region" description="Helical" evidence="1">
    <location>
        <begin position="190"/>
        <end position="208"/>
    </location>
</feature>
<evidence type="ECO:0000256" key="1">
    <source>
        <dbReference type="SAM" id="Phobius"/>
    </source>
</evidence>
<dbReference type="Proteomes" id="UP000444174">
    <property type="component" value="Unassembled WGS sequence"/>
</dbReference>
<name>A0A843YMC1_9RHOB</name>
<keyword evidence="1" id="KW-1133">Transmembrane helix</keyword>
<keyword evidence="1" id="KW-0472">Membrane</keyword>
<dbReference type="InterPro" id="IPR004711">
    <property type="entry name" value="Benzoate_Transporter"/>
</dbReference>
<evidence type="ECO:0000313" key="3">
    <source>
        <dbReference type="Proteomes" id="UP000444174"/>
    </source>
</evidence>
<comment type="caution">
    <text evidence="2">The sequence shown here is derived from an EMBL/GenBank/DDBJ whole genome shotgun (WGS) entry which is preliminary data.</text>
</comment>
<proteinExistence type="predicted"/>
<dbReference type="RefSeq" id="WP_153217362.1">
    <property type="nucleotide sequence ID" value="NZ_WIBF01000014.1"/>
</dbReference>
<evidence type="ECO:0000313" key="2">
    <source>
        <dbReference type="EMBL" id="MQQ10382.1"/>
    </source>
</evidence>
<protein>
    <submittedName>
        <fullName evidence="2">Benzoate/H(+) symporter BenE family transporter</fullName>
    </submittedName>
</protein>
<feature type="transmembrane region" description="Helical" evidence="1">
    <location>
        <begin position="307"/>
        <end position="331"/>
    </location>
</feature>
<dbReference type="GO" id="GO:0042925">
    <property type="term" value="F:benzoate transmembrane transporter activity"/>
    <property type="evidence" value="ECO:0007669"/>
    <property type="project" value="InterPro"/>
</dbReference>
<gene>
    <name evidence="2" type="primary">benE</name>
    <name evidence="2" type="ORF">GFB49_18090</name>
</gene>
<feature type="transmembrane region" description="Helical" evidence="1">
    <location>
        <begin position="379"/>
        <end position="401"/>
    </location>
</feature>
<organism evidence="2 3">
    <name type="scientific">Tritonibacter litoralis</name>
    <dbReference type="NCBI Taxonomy" id="2662264"/>
    <lineage>
        <taxon>Bacteria</taxon>
        <taxon>Pseudomonadati</taxon>
        <taxon>Pseudomonadota</taxon>
        <taxon>Alphaproteobacteria</taxon>
        <taxon>Rhodobacterales</taxon>
        <taxon>Paracoccaceae</taxon>
        <taxon>Tritonibacter</taxon>
    </lineage>
</organism>
<feature type="transmembrane region" description="Helical" evidence="1">
    <location>
        <begin position="338"/>
        <end position="359"/>
    </location>
</feature>
<dbReference type="PANTHER" id="PTHR30199">
    <property type="entry name" value="MFS FAMILY TRANSPORTER, PREDICTED SUBSTRATE BENZOATE"/>
    <property type="match status" value="1"/>
</dbReference>
<reference evidence="2 3" key="1">
    <citation type="submission" date="2019-10" db="EMBL/GenBank/DDBJ databases">
        <title>Epibacterium sp. nov., isolated from seawater.</title>
        <authorList>
            <person name="Zhang X."/>
            <person name="Li N."/>
        </authorList>
    </citation>
    <scope>NUCLEOTIDE SEQUENCE [LARGE SCALE GENOMIC DNA]</scope>
    <source>
        <strain evidence="2 3">SM1979</strain>
    </source>
</reference>
<feature type="transmembrane region" description="Helical" evidence="1">
    <location>
        <begin position="262"/>
        <end position="287"/>
    </location>
</feature>
<keyword evidence="1" id="KW-0812">Transmembrane</keyword>
<feature type="transmembrane region" description="Helical" evidence="1">
    <location>
        <begin position="26"/>
        <end position="51"/>
    </location>
</feature>
<keyword evidence="3" id="KW-1185">Reference proteome</keyword>
<dbReference type="PANTHER" id="PTHR30199:SF0">
    <property type="entry name" value="INNER MEMBRANE PROTEIN YDCO"/>
    <property type="match status" value="1"/>
</dbReference>
<feature type="transmembrane region" description="Helical" evidence="1">
    <location>
        <begin position="63"/>
        <end position="81"/>
    </location>
</feature>
<accession>A0A843YMC1</accession>